<dbReference type="EMBL" id="JAURUP010000023">
    <property type="protein sequence ID" value="MDP9751466.1"/>
    <property type="molecule type" value="Genomic_DNA"/>
</dbReference>
<dbReference type="PROSITE" id="PS00211">
    <property type="entry name" value="ABC_TRANSPORTER_1"/>
    <property type="match status" value="1"/>
</dbReference>
<protein>
    <submittedName>
        <fullName evidence="6">ABC-type sugar transport system ATPase subunit</fullName>
    </submittedName>
</protein>
<dbReference type="Pfam" id="PF00005">
    <property type="entry name" value="ABC_tran"/>
    <property type="match status" value="2"/>
</dbReference>
<dbReference type="InterPro" id="IPR017871">
    <property type="entry name" value="ABC_transporter-like_CS"/>
</dbReference>
<name>A0ABT9M5Q7_9THEO</name>
<dbReference type="InterPro" id="IPR003593">
    <property type="entry name" value="AAA+_ATPase"/>
</dbReference>
<evidence type="ECO:0000256" key="2">
    <source>
        <dbReference type="ARBA" id="ARBA00022737"/>
    </source>
</evidence>
<feature type="domain" description="ABC transporter" evidence="5">
    <location>
        <begin position="257"/>
        <end position="499"/>
    </location>
</feature>
<keyword evidence="3" id="KW-0547">Nucleotide-binding</keyword>
<evidence type="ECO:0000313" key="7">
    <source>
        <dbReference type="Proteomes" id="UP001223886"/>
    </source>
</evidence>
<dbReference type="SUPFAM" id="SSF52540">
    <property type="entry name" value="P-loop containing nucleoside triphosphate hydrolases"/>
    <property type="match status" value="2"/>
</dbReference>
<dbReference type="RefSeq" id="WP_307681377.1">
    <property type="nucleotide sequence ID" value="NZ_JAURUP010000023.1"/>
</dbReference>
<evidence type="ECO:0000256" key="1">
    <source>
        <dbReference type="ARBA" id="ARBA00022448"/>
    </source>
</evidence>
<dbReference type="InterPro" id="IPR003439">
    <property type="entry name" value="ABC_transporter-like_ATP-bd"/>
</dbReference>
<reference evidence="6 7" key="1">
    <citation type="submission" date="2023-07" db="EMBL/GenBank/DDBJ databases">
        <title>Genomic Encyclopedia of Type Strains, Phase IV (KMG-IV): sequencing the most valuable type-strain genomes for metagenomic binning, comparative biology and taxonomic classification.</title>
        <authorList>
            <person name="Goeker M."/>
        </authorList>
    </citation>
    <scope>NUCLEOTIDE SEQUENCE [LARGE SCALE GENOMIC DNA]</scope>
    <source>
        <strain evidence="6 7">DSM 25963</strain>
    </source>
</reference>
<feature type="domain" description="ABC transporter" evidence="5">
    <location>
        <begin position="9"/>
        <end position="247"/>
    </location>
</feature>
<dbReference type="InterPro" id="IPR050107">
    <property type="entry name" value="ABC_carbohydrate_import_ATPase"/>
</dbReference>
<dbReference type="Proteomes" id="UP001223886">
    <property type="component" value="Unassembled WGS sequence"/>
</dbReference>
<dbReference type="CDD" id="cd03216">
    <property type="entry name" value="ABC_Carb_Monos_I"/>
    <property type="match status" value="1"/>
</dbReference>
<dbReference type="SMART" id="SM00382">
    <property type="entry name" value="AAA"/>
    <property type="match status" value="2"/>
</dbReference>
<dbReference type="PANTHER" id="PTHR43790:SF9">
    <property type="entry name" value="GALACTOFURANOSE TRANSPORTER ATP-BINDING PROTEIN YTFR"/>
    <property type="match status" value="1"/>
</dbReference>
<dbReference type="PANTHER" id="PTHR43790">
    <property type="entry name" value="CARBOHYDRATE TRANSPORT ATP-BINDING PROTEIN MG119-RELATED"/>
    <property type="match status" value="1"/>
</dbReference>
<proteinExistence type="predicted"/>
<keyword evidence="7" id="KW-1185">Reference proteome</keyword>
<dbReference type="PROSITE" id="PS50893">
    <property type="entry name" value="ABC_TRANSPORTER_2"/>
    <property type="match status" value="2"/>
</dbReference>
<dbReference type="CDD" id="cd03215">
    <property type="entry name" value="ABC_Carb_Monos_II"/>
    <property type="match status" value="1"/>
</dbReference>
<comment type="caution">
    <text evidence="6">The sequence shown here is derived from an EMBL/GenBank/DDBJ whole genome shotgun (WGS) entry which is preliminary data.</text>
</comment>
<keyword evidence="1" id="KW-0813">Transport</keyword>
<keyword evidence="2" id="KW-0677">Repeat</keyword>
<organism evidence="6 7">
    <name type="scientific">Thermoanaerobacter pentosaceus</name>
    <dbReference type="NCBI Taxonomy" id="694059"/>
    <lineage>
        <taxon>Bacteria</taxon>
        <taxon>Bacillati</taxon>
        <taxon>Bacillota</taxon>
        <taxon>Clostridia</taxon>
        <taxon>Thermoanaerobacterales</taxon>
        <taxon>Thermoanaerobacteraceae</taxon>
        <taxon>Thermoanaerobacter</taxon>
    </lineage>
</organism>
<keyword evidence="6" id="KW-0762">Sugar transport</keyword>
<evidence type="ECO:0000256" key="4">
    <source>
        <dbReference type="ARBA" id="ARBA00022840"/>
    </source>
</evidence>
<gene>
    <name evidence="6" type="ORF">J2S24_001977</name>
</gene>
<evidence type="ECO:0000256" key="3">
    <source>
        <dbReference type="ARBA" id="ARBA00022741"/>
    </source>
</evidence>
<dbReference type="Gene3D" id="3.40.50.300">
    <property type="entry name" value="P-loop containing nucleotide triphosphate hydrolases"/>
    <property type="match status" value="2"/>
</dbReference>
<evidence type="ECO:0000313" key="6">
    <source>
        <dbReference type="EMBL" id="MDP9751466.1"/>
    </source>
</evidence>
<dbReference type="InterPro" id="IPR027417">
    <property type="entry name" value="P-loop_NTPase"/>
</dbReference>
<sequence>MEERREVLINVVDVSKRFGVIQALNNVSFTLHKGEIKGLAGHNGAGKSVLIKIMGGFLKPDKGKIYFEGREVKFSSPKDAQEMGYYVVPQELNIAAQLSIADNIFIGKKDFVNKYGIIKEKYIYEESKKILKELFNIDVDPYLPAGELDTVTQRLIQVVRCINAGAKVIVFDETTAGLTHNERDKLFQHMRLLTQKGIGIIFVSHIISEMLEICDNITVLREGNLISTEKVENLTTEKLIELIAGKELEHVKHEKLVPSEKVLFSVQNLSTKNGKLSDINFQVRKGEILGIYGLRDQGQTLLLDSIFGAYRLKSGYIEIEGKAVEIKSPVDGIKNGIVYLPERGKKTNFLYKSILENLIIQLSNYLDKSFFIKKKSEEKIADQIVKKFNVRGYSSFDQKLSSLSGGNIQKVLIGRVMLVNPKLLIFKEPTQGIDIGAKEEIKQLISKMSEEGKGIIIVSSEIDEIIELCHRVVIIREGKCQAVMEAKQQNRNLIIATSIG</sequence>
<accession>A0ABT9M5Q7</accession>
<keyword evidence="4" id="KW-0067">ATP-binding</keyword>
<evidence type="ECO:0000259" key="5">
    <source>
        <dbReference type="PROSITE" id="PS50893"/>
    </source>
</evidence>